<sequence>MKEFEEHFPRLLDNILAREVDHRVGNPCKCGAGGLCTVRCTDCVQSEPTCPSCFINLHKCMPFHWAEQWNGNFFKRMDISELGGIVSLGHSGSMCPRQPDSNKAYRFTLCDQNGIHTTKILDCDCFGAGLRTDQLMRAGIFPGSLKRPETGFTFNLLKDYHLLTLESKKSPYDFISALRRRTNNTSPSKVPNVYPQFLRVTRVYRALTMLKRSGQAHGIDIFLPNRPSGSVMVPCFACPEPGFNMAMDEPLVDDEFRHVQTLFLTADGHFGLPRKDKIDDPDDVSLISGRGIFPADADFQKYLANVGDSPEKSTCAKLNAVEMQNKLKFRGCKVTGVVAVNCARHNLFRYGSMVDLYKGEKFANTDYAVAQSLWLARFVHWITLTYDINCQYCVYLIPRLQKHFAGEIVDVARRLTFLIGKLHLRGHKEDCQYRYSLNYTENCGRVAGEAIEGSWSEAKQAGGSTKEMNHGHRHDTLTDFQNDWNFKKVQGLDEYLIRQLKNARTQVLSKVDHFLRLCKQNGKAAVGAWSQLSTEPELKNGEWQSVYRYQASIGAYLIISVPTQATVFKNMLKAEADRHAHKDSQITTPIAMFLNDGLKLKSKQRTIANMAQRYNQYKSSVDLLELQKSRARFSVELKRWRYNQQALMPNIIDLIVALKPEFPEKEKLYLPSDFDLEARTHYNLEDLGLAQLRLCEGEAYDALETTRQAVKYVTSLRADKKQYARGQSMNLRAGEIVKSGEEKQRAAVAKYKASREAILSLGGSARMFPPLHDADVTMKDVTSSHKLGDGKKTDSWIWGHGPLGDVSQEERDAFQEQSEWSTSLDICIPR</sequence>
<gene>
    <name evidence="2" type="ORF">FIBSPDRAFT_748978</name>
</gene>
<proteinExistence type="predicted"/>
<name>A0A166EXZ0_9AGAM</name>
<evidence type="ECO:0000313" key="3">
    <source>
        <dbReference type="Proteomes" id="UP000076532"/>
    </source>
</evidence>
<dbReference type="Proteomes" id="UP000076532">
    <property type="component" value="Unassembled WGS sequence"/>
</dbReference>
<evidence type="ECO:0000313" key="2">
    <source>
        <dbReference type="EMBL" id="KZP16233.1"/>
    </source>
</evidence>
<accession>A0A166EXZ0</accession>
<keyword evidence="3" id="KW-1185">Reference proteome</keyword>
<dbReference type="PANTHER" id="PTHR33104:SF2">
    <property type="entry name" value="CXC3 LIKE CYSTEINE CLUSTER DOMAIN-CONTAINING PROTEIN"/>
    <property type="match status" value="1"/>
</dbReference>
<dbReference type="AlphaFoldDB" id="A0A166EXZ0"/>
<dbReference type="OrthoDB" id="3256058at2759"/>
<dbReference type="STRING" id="436010.A0A166EXZ0"/>
<feature type="domain" description="CxC2-like cysteine cluster KDZ transposase-associated" evidence="1">
    <location>
        <begin position="80"/>
        <end position="185"/>
    </location>
</feature>
<organism evidence="2 3">
    <name type="scientific">Athelia psychrophila</name>
    <dbReference type="NCBI Taxonomy" id="1759441"/>
    <lineage>
        <taxon>Eukaryota</taxon>
        <taxon>Fungi</taxon>
        <taxon>Dikarya</taxon>
        <taxon>Basidiomycota</taxon>
        <taxon>Agaricomycotina</taxon>
        <taxon>Agaricomycetes</taxon>
        <taxon>Agaricomycetidae</taxon>
        <taxon>Atheliales</taxon>
        <taxon>Atheliaceae</taxon>
        <taxon>Athelia</taxon>
    </lineage>
</organism>
<reference evidence="2 3" key="1">
    <citation type="journal article" date="2016" name="Mol. Biol. Evol.">
        <title>Comparative Genomics of Early-Diverging Mushroom-Forming Fungi Provides Insights into the Origins of Lignocellulose Decay Capabilities.</title>
        <authorList>
            <person name="Nagy L.G."/>
            <person name="Riley R."/>
            <person name="Tritt A."/>
            <person name="Adam C."/>
            <person name="Daum C."/>
            <person name="Floudas D."/>
            <person name="Sun H."/>
            <person name="Yadav J.S."/>
            <person name="Pangilinan J."/>
            <person name="Larsson K.H."/>
            <person name="Matsuura K."/>
            <person name="Barry K."/>
            <person name="Labutti K."/>
            <person name="Kuo R."/>
            <person name="Ohm R.A."/>
            <person name="Bhattacharya S.S."/>
            <person name="Shirouzu T."/>
            <person name="Yoshinaga Y."/>
            <person name="Martin F.M."/>
            <person name="Grigoriev I.V."/>
            <person name="Hibbett D.S."/>
        </authorList>
    </citation>
    <scope>NUCLEOTIDE SEQUENCE [LARGE SCALE GENOMIC DNA]</scope>
    <source>
        <strain evidence="2 3">CBS 109695</strain>
    </source>
</reference>
<dbReference type="Pfam" id="PF18803">
    <property type="entry name" value="CxC2"/>
    <property type="match status" value="1"/>
</dbReference>
<dbReference type="InterPro" id="IPR040521">
    <property type="entry name" value="KDZ"/>
</dbReference>
<dbReference type="EMBL" id="KV417595">
    <property type="protein sequence ID" value="KZP16233.1"/>
    <property type="molecule type" value="Genomic_DNA"/>
</dbReference>
<dbReference type="PANTHER" id="PTHR33104">
    <property type="entry name" value="SI:DKEY-29D5.2"/>
    <property type="match status" value="1"/>
</dbReference>
<protein>
    <recommendedName>
        <fullName evidence="1">CxC2-like cysteine cluster KDZ transposase-associated domain-containing protein</fullName>
    </recommendedName>
</protein>
<evidence type="ECO:0000259" key="1">
    <source>
        <dbReference type="Pfam" id="PF18803"/>
    </source>
</evidence>
<dbReference type="InterPro" id="IPR041457">
    <property type="entry name" value="CxC2_KDZ-assoc"/>
</dbReference>
<dbReference type="Pfam" id="PF18758">
    <property type="entry name" value="KDZ"/>
    <property type="match status" value="1"/>
</dbReference>